<dbReference type="Proteomes" id="UP000561459">
    <property type="component" value="Unassembled WGS sequence"/>
</dbReference>
<reference evidence="1 2" key="1">
    <citation type="submission" date="2020-08" db="EMBL/GenBank/DDBJ databases">
        <title>Genomic Encyclopedia of Type Strains, Phase IV (KMG-IV): sequencing the most valuable type-strain genomes for metagenomic binning, comparative biology and taxonomic classification.</title>
        <authorList>
            <person name="Goeker M."/>
        </authorList>
    </citation>
    <scope>NUCLEOTIDE SEQUENCE [LARGE SCALE GENOMIC DNA]</scope>
    <source>
        <strain evidence="1 2">DSM 27568</strain>
    </source>
</reference>
<protein>
    <submittedName>
        <fullName evidence="1">Uncharacterized protein</fullName>
    </submittedName>
</protein>
<accession>A0A7W6C6F8</accession>
<proteinExistence type="predicted"/>
<organism evidence="1 2">
    <name type="scientific">Novosphingobium fluoreni</name>
    <dbReference type="NCBI Taxonomy" id="1391222"/>
    <lineage>
        <taxon>Bacteria</taxon>
        <taxon>Pseudomonadati</taxon>
        <taxon>Pseudomonadota</taxon>
        <taxon>Alphaproteobacteria</taxon>
        <taxon>Sphingomonadales</taxon>
        <taxon>Sphingomonadaceae</taxon>
        <taxon>Novosphingobium</taxon>
    </lineage>
</organism>
<evidence type="ECO:0000313" key="1">
    <source>
        <dbReference type="EMBL" id="MBB3941713.1"/>
    </source>
</evidence>
<dbReference type="AlphaFoldDB" id="A0A7W6C6F8"/>
<sequence length="51" mass="5564">MPPFDDLASILHDAVIAIHLTQDHVAQSQLCRSPMAASSLSSVWHDDHDAI</sequence>
<gene>
    <name evidence="1" type="ORF">GGR39_003394</name>
</gene>
<name>A0A7W6C6F8_9SPHN</name>
<dbReference type="EMBL" id="JACIDY010000016">
    <property type="protein sequence ID" value="MBB3941713.1"/>
    <property type="molecule type" value="Genomic_DNA"/>
</dbReference>
<keyword evidence="2" id="KW-1185">Reference proteome</keyword>
<feature type="non-terminal residue" evidence="1">
    <location>
        <position position="51"/>
    </location>
</feature>
<comment type="caution">
    <text evidence="1">The sequence shown here is derived from an EMBL/GenBank/DDBJ whole genome shotgun (WGS) entry which is preliminary data.</text>
</comment>
<evidence type="ECO:0000313" key="2">
    <source>
        <dbReference type="Proteomes" id="UP000561459"/>
    </source>
</evidence>